<evidence type="ECO:0000313" key="2">
    <source>
        <dbReference type="Proteomes" id="UP000215914"/>
    </source>
</evidence>
<dbReference type="AlphaFoldDB" id="A0A9K3DWY2"/>
<organism evidence="1 2">
    <name type="scientific">Helianthus annuus</name>
    <name type="common">Common sunflower</name>
    <dbReference type="NCBI Taxonomy" id="4232"/>
    <lineage>
        <taxon>Eukaryota</taxon>
        <taxon>Viridiplantae</taxon>
        <taxon>Streptophyta</taxon>
        <taxon>Embryophyta</taxon>
        <taxon>Tracheophyta</taxon>
        <taxon>Spermatophyta</taxon>
        <taxon>Magnoliopsida</taxon>
        <taxon>eudicotyledons</taxon>
        <taxon>Gunneridae</taxon>
        <taxon>Pentapetalae</taxon>
        <taxon>asterids</taxon>
        <taxon>campanulids</taxon>
        <taxon>Asterales</taxon>
        <taxon>Asteraceae</taxon>
        <taxon>Asteroideae</taxon>
        <taxon>Heliantheae alliance</taxon>
        <taxon>Heliantheae</taxon>
        <taxon>Helianthus</taxon>
    </lineage>
</organism>
<evidence type="ECO:0000313" key="1">
    <source>
        <dbReference type="EMBL" id="KAF5762929.1"/>
    </source>
</evidence>
<reference evidence="1" key="1">
    <citation type="journal article" date="2017" name="Nature">
        <title>The sunflower genome provides insights into oil metabolism, flowering and Asterid evolution.</title>
        <authorList>
            <person name="Badouin H."/>
            <person name="Gouzy J."/>
            <person name="Grassa C.J."/>
            <person name="Murat F."/>
            <person name="Staton S.E."/>
            <person name="Cottret L."/>
            <person name="Lelandais-Briere C."/>
            <person name="Owens G.L."/>
            <person name="Carrere S."/>
            <person name="Mayjonade B."/>
            <person name="Legrand L."/>
            <person name="Gill N."/>
            <person name="Kane N.C."/>
            <person name="Bowers J.E."/>
            <person name="Hubner S."/>
            <person name="Bellec A."/>
            <person name="Berard A."/>
            <person name="Berges H."/>
            <person name="Blanchet N."/>
            <person name="Boniface M.C."/>
            <person name="Brunel D."/>
            <person name="Catrice O."/>
            <person name="Chaidir N."/>
            <person name="Claudel C."/>
            <person name="Donnadieu C."/>
            <person name="Faraut T."/>
            <person name="Fievet G."/>
            <person name="Helmstetter N."/>
            <person name="King M."/>
            <person name="Knapp S.J."/>
            <person name="Lai Z."/>
            <person name="Le Paslier M.C."/>
            <person name="Lippi Y."/>
            <person name="Lorenzon L."/>
            <person name="Mandel J.R."/>
            <person name="Marage G."/>
            <person name="Marchand G."/>
            <person name="Marquand E."/>
            <person name="Bret-Mestries E."/>
            <person name="Morien E."/>
            <person name="Nambeesan S."/>
            <person name="Nguyen T."/>
            <person name="Pegot-Espagnet P."/>
            <person name="Pouilly N."/>
            <person name="Raftis F."/>
            <person name="Sallet E."/>
            <person name="Schiex T."/>
            <person name="Thomas J."/>
            <person name="Vandecasteele C."/>
            <person name="Vares D."/>
            <person name="Vear F."/>
            <person name="Vautrin S."/>
            <person name="Crespi M."/>
            <person name="Mangin B."/>
            <person name="Burke J.M."/>
            <person name="Salse J."/>
            <person name="Munos S."/>
            <person name="Vincourt P."/>
            <person name="Rieseberg L.H."/>
            <person name="Langlade N.B."/>
        </authorList>
    </citation>
    <scope>NUCLEOTIDE SEQUENCE</scope>
    <source>
        <tissue evidence="1">Leaves</tissue>
    </source>
</reference>
<name>A0A9K3DWY2_HELAN</name>
<reference evidence="1" key="2">
    <citation type="submission" date="2020-06" db="EMBL/GenBank/DDBJ databases">
        <title>Helianthus annuus Genome sequencing and assembly Release 2.</title>
        <authorList>
            <person name="Gouzy J."/>
            <person name="Langlade N."/>
            <person name="Munos S."/>
        </authorList>
    </citation>
    <scope>NUCLEOTIDE SEQUENCE</scope>
    <source>
        <tissue evidence="1">Leaves</tissue>
    </source>
</reference>
<dbReference type="EMBL" id="MNCJ02000330">
    <property type="protein sequence ID" value="KAF5762929.1"/>
    <property type="molecule type" value="Genomic_DNA"/>
</dbReference>
<keyword evidence="2" id="KW-1185">Reference proteome</keyword>
<comment type="caution">
    <text evidence="1">The sequence shown here is derived from an EMBL/GenBank/DDBJ whole genome shotgun (WGS) entry which is preliminary data.</text>
</comment>
<accession>A0A9K3DWY2</accession>
<proteinExistence type="predicted"/>
<dbReference type="Gramene" id="mRNA:HanXRQr2_Chr15g0674421">
    <property type="protein sequence ID" value="CDS:HanXRQr2_Chr15g0674421.1"/>
    <property type="gene ID" value="HanXRQr2_Chr15g0674421"/>
</dbReference>
<dbReference type="Proteomes" id="UP000215914">
    <property type="component" value="Unassembled WGS sequence"/>
</dbReference>
<gene>
    <name evidence="1" type="ORF">HanXRQr2_Chr15g0674421</name>
</gene>
<sequence>MVDGPPRETCLSSATLADIASRARWRRLNGGKAASPSTIQPICLFLLTSHTGGLLTLHLFNVKHGSNSS</sequence>
<protein>
    <submittedName>
        <fullName evidence="1">Uncharacterized protein</fullName>
    </submittedName>
</protein>